<reference evidence="2" key="1">
    <citation type="journal article" date="2014" name="Int. J. Syst. Evol. Microbiol.">
        <title>Complete genome sequence of Corynebacterium casei LMG S-19264T (=DSM 44701T), isolated from a smear-ripened cheese.</title>
        <authorList>
            <consortium name="US DOE Joint Genome Institute (JGI-PGF)"/>
            <person name="Walter F."/>
            <person name="Albersmeier A."/>
            <person name="Kalinowski J."/>
            <person name="Ruckert C."/>
        </authorList>
    </citation>
    <scope>NUCLEOTIDE SEQUENCE</scope>
    <source>
        <strain evidence="2">JCM 4346</strain>
    </source>
</reference>
<evidence type="ECO:0000313" key="2">
    <source>
        <dbReference type="EMBL" id="GGR35320.1"/>
    </source>
</evidence>
<keyword evidence="3" id="KW-1185">Reference proteome</keyword>
<evidence type="ECO:0000313" key="3">
    <source>
        <dbReference type="Proteomes" id="UP000658320"/>
    </source>
</evidence>
<dbReference type="EMBL" id="BMSX01000015">
    <property type="protein sequence ID" value="GGR35320.1"/>
    <property type="molecule type" value="Genomic_DNA"/>
</dbReference>
<comment type="caution">
    <text evidence="2">The sequence shown here is derived from an EMBL/GenBank/DDBJ whole genome shotgun (WGS) entry which is preliminary data.</text>
</comment>
<organism evidence="2 3">
    <name type="scientific">Streptomyces aurantiogriseus</name>
    <dbReference type="NCBI Taxonomy" id="66870"/>
    <lineage>
        <taxon>Bacteria</taxon>
        <taxon>Bacillati</taxon>
        <taxon>Actinomycetota</taxon>
        <taxon>Actinomycetes</taxon>
        <taxon>Kitasatosporales</taxon>
        <taxon>Streptomycetaceae</taxon>
        <taxon>Streptomyces</taxon>
    </lineage>
</organism>
<dbReference type="AlphaFoldDB" id="A0A918FFT7"/>
<protein>
    <submittedName>
        <fullName evidence="2">Uncharacterized protein</fullName>
    </submittedName>
</protein>
<reference evidence="2" key="2">
    <citation type="submission" date="2020-09" db="EMBL/GenBank/DDBJ databases">
        <authorList>
            <person name="Sun Q."/>
            <person name="Ohkuma M."/>
        </authorList>
    </citation>
    <scope>NUCLEOTIDE SEQUENCE</scope>
    <source>
        <strain evidence="2">JCM 4346</strain>
    </source>
</reference>
<dbReference type="RefSeq" id="WP_189940840.1">
    <property type="nucleotide sequence ID" value="NZ_BMSX01000015.1"/>
</dbReference>
<name>A0A918FFT7_9ACTN</name>
<sequence length="72" mass="7491">MERDEEPQGPSRTSLTSGVEWMPNWTVSPGTVLPRRASADVGPCDEVSSVAKTSPVVRVCAGPRASIGAVAP</sequence>
<proteinExistence type="predicted"/>
<dbReference type="Proteomes" id="UP000658320">
    <property type="component" value="Unassembled WGS sequence"/>
</dbReference>
<gene>
    <name evidence="2" type="ORF">GCM10010251_59530</name>
</gene>
<accession>A0A918FFT7</accession>
<feature type="region of interest" description="Disordered" evidence="1">
    <location>
        <begin position="1"/>
        <end position="23"/>
    </location>
</feature>
<evidence type="ECO:0000256" key="1">
    <source>
        <dbReference type="SAM" id="MobiDB-lite"/>
    </source>
</evidence>